<feature type="compositionally biased region" description="Acidic residues" evidence="1">
    <location>
        <begin position="244"/>
        <end position="263"/>
    </location>
</feature>
<dbReference type="Proteomes" id="UP000053257">
    <property type="component" value="Unassembled WGS sequence"/>
</dbReference>
<dbReference type="OrthoDB" id="992776at2759"/>
<feature type="region of interest" description="Disordered" evidence="1">
    <location>
        <begin position="1"/>
        <end position="291"/>
    </location>
</feature>
<dbReference type="HOGENOM" id="CLU_020600_1_0_1"/>
<feature type="compositionally biased region" description="Low complexity" evidence="1">
    <location>
        <begin position="138"/>
        <end position="158"/>
    </location>
</feature>
<dbReference type="Pfam" id="PF00582">
    <property type="entry name" value="Usp"/>
    <property type="match status" value="1"/>
</dbReference>
<feature type="compositionally biased region" description="Acidic residues" evidence="1">
    <location>
        <begin position="575"/>
        <end position="589"/>
    </location>
</feature>
<dbReference type="Gene3D" id="3.40.50.12370">
    <property type="match status" value="1"/>
</dbReference>
<gene>
    <name evidence="3" type="ORF">PHLGIDRAFT_69913</name>
</gene>
<protein>
    <recommendedName>
        <fullName evidence="2">UspA domain-containing protein</fullName>
    </recommendedName>
</protein>
<dbReference type="EMBL" id="KN840485">
    <property type="protein sequence ID" value="KIP08125.1"/>
    <property type="molecule type" value="Genomic_DNA"/>
</dbReference>
<feature type="compositionally biased region" description="Low complexity" evidence="1">
    <location>
        <begin position="50"/>
        <end position="66"/>
    </location>
</feature>
<feature type="compositionally biased region" description="Basic and acidic residues" evidence="1">
    <location>
        <begin position="159"/>
        <end position="174"/>
    </location>
</feature>
<feature type="region of interest" description="Disordered" evidence="1">
    <location>
        <begin position="559"/>
        <end position="604"/>
    </location>
</feature>
<dbReference type="STRING" id="745531.A0A0C3SBN4"/>
<dbReference type="PANTHER" id="PTHR46100:SF4">
    <property type="entry name" value="USPA DOMAIN-CONTAINING PROTEIN"/>
    <property type="match status" value="1"/>
</dbReference>
<dbReference type="AlphaFoldDB" id="A0A0C3SBN4"/>
<proteinExistence type="predicted"/>
<organism evidence="3 4">
    <name type="scientific">Phlebiopsis gigantea (strain 11061_1 CR5-6)</name>
    <name type="common">White-rot fungus</name>
    <name type="synonym">Peniophora gigantea</name>
    <dbReference type="NCBI Taxonomy" id="745531"/>
    <lineage>
        <taxon>Eukaryota</taxon>
        <taxon>Fungi</taxon>
        <taxon>Dikarya</taxon>
        <taxon>Basidiomycota</taxon>
        <taxon>Agaricomycotina</taxon>
        <taxon>Agaricomycetes</taxon>
        <taxon>Polyporales</taxon>
        <taxon>Phanerochaetaceae</taxon>
        <taxon>Phlebiopsis</taxon>
    </lineage>
</organism>
<feature type="compositionally biased region" description="Polar residues" evidence="1">
    <location>
        <begin position="1"/>
        <end position="12"/>
    </location>
</feature>
<dbReference type="PANTHER" id="PTHR46100">
    <property type="entry name" value="IMP2'P"/>
    <property type="match status" value="1"/>
</dbReference>
<feature type="compositionally biased region" description="Polar residues" evidence="1">
    <location>
        <begin position="211"/>
        <end position="222"/>
    </location>
</feature>
<feature type="compositionally biased region" description="Polar residues" evidence="1">
    <location>
        <begin position="190"/>
        <end position="200"/>
    </location>
</feature>
<feature type="domain" description="UspA" evidence="2">
    <location>
        <begin position="373"/>
        <end position="518"/>
    </location>
</feature>
<dbReference type="InterPro" id="IPR006016">
    <property type="entry name" value="UspA"/>
</dbReference>
<keyword evidence="4" id="KW-1185">Reference proteome</keyword>
<evidence type="ECO:0000313" key="4">
    <source>
        <dbReference type="Proteomes" id="UP000053257"/>
    </source>
</evidence>
<dbReference type="SUPFAM" id="SSF52402">
    <property type="entry name" value="Adenine nucleotide alpha hydrolases-like"/>
    <property type="match status" value="1"/>
</dbReference>
<dbReference type="CDD" id="cd23659">
    <property type="entry name" value="USP_At3g01520-like"/>
    <property type="match status" value="1"/>
</dbReference>
<evidence type="ECO:0000313" key="3">
    <source>
        <dbReference type="EMBL" id="KIP08125.1"/>
    </source>
</evidence>
<accession>A0A0C3SBN4</accession>
<name>A0A0C3SBN4_PHLG1</name>
<evidence type="ECO:0000256" key="1">
    <source>
        <dbReference type="SAM" id="MobiDB-lite"/>
    </source>
</evidence>
<dbReference type="InterPro" id="IPR006015">
    <property type="entry name" value="Universal_stress_UspA"/>
</dbReference>
<feature type="compositionally biased region" description="Basic and acidic residues" evidence="1">
    <location>
        <begin position="561"/>
        <end position="574"/>
    </location>
</feature>
<reference evidence="3 4" key="1">
    <citation type="journal article" date="2014" name="PLoS Genet.">
        <title>Analysis of the Phlebiopsis gigantea genome, transcriptome and secretome provides insight into its pioneer colonization strategies of wood.</title>
        <authorList>
            <person name="Hori C."/>
            <person name="Ishida T."/>
            <person name="Igarashi K."/>
            <person name="Samejima M."/>
            <person name="Suzuki H."/>
            <person name="Master E."/>
            <person name="Ferreira P."/>
            <person name="Ruiz-Duenas F.J."/>
            <person name="Held B."/>
            <person name="Canessa P."/>
            <person name="Larrondo L.F."/>
            <person name="Schmoll M."/>
            <person name="Druzhinina I.S."/>
            <person name="Kubicek C.P."/>
            <person name="Gaskell J.A."/>
            <person name="Kersten P."/>
            <person name="St John F."/>
            <person name="Glasner J."/>
            <person name="Sabat G."/>
            <person name="Splinter BonDurant S."/>
            <person name="Syed K."/>
            <person name="Yadav J."/>
            <person name="Mgbeahuruike A.C."/>
            <person name="Kovalchuk A."/>
            <person name="Asiegbu F.O."/>
            <person name="Lackner G."/>
            <person name="Hoffmeister D."/>
            <person name="Rencoret J."/>
            <person name="Gutierrez A."/>
            <person name="Sun H."/>
            <person name="Lindquist E."/>
            <person name="Barry K."/>
            <person name="Riley R."/>
            <person name="Grigoriev I.V."/>
            <person name="Henrissat B."/>
            <person name="Kues U."/>
            <person name="Berka R.M."/>
            <person name="Martinez A.T."/>
            <person name="Covert S.F."/>
            <person name="Blanchette R.A."/>
            <person name="Cullen D."/>
        </authorList>
    </citation>
    <scope>NUCLEOTIDE SEQUENCE [LARGE SCALE GENOMIC DNA]</scope>
    <source>
        <strain evidence="3 4">11061_1 CR5-6</strain>
    </source>
</reference>
<evidence type="ECO:0000259" key="2">
    <source>
        <dbReference type="Pfam" id="PF00582"/>
    </source>
</evidence>
<sequence length="604" mass="66168">MAASPACSSSKSEAPRRRSWIGKYKDKDSSSASLPTPQEGRELSYDHPLASSSAPTASSSTHAPSAGGLPFKRSSSSVSLDSSAPRSRPTTPTATSRRGSSSTSLLTKDELNQQASQIVLNALDRTASRHPKNSSTAGSFSKMSLSSMMGGLSALSLSRNERGRSATKSKEKARARSSSYAGRQDDESDGTSQRARSQSPFHLRRTRTRDSSPTVEALTQSDVESDVEVSRIRPRNSAFSVAQSDDESPESSDEEEESDDDQSWSEGDQFDTVTEKNTERNALVPADRVGDDAVDFPDPLGEGVNVVIPPEPYFPSTLNAGARNPRRRKSTRPHDTLALDTSRPIFQRDRCTITLTHGSPERALEEGGRRPKRYVLASDLSDESRYALEWGIGTVLRDGDEMLIVTIIENEDKVDPLIPNPNDRMTKLRSQQERQGMAYILVRQTTSLLQRTHLHVTVSCQAWHAKNARHMLLDIVDYVEPVMLIVGSRGLGNLKGILLGSTSHYLIQKCSVPVMVARRRLKRPPRRAAHLATHRARVSLAEAGIDRVATKVDQDVASMREQVERDEHDHHPEPVEMDDDAYAEGDPEGESSGTAPLGRKVAGV</sequence>
<feature type="compositionally biased region" description="Low complexity" evidence="1">
    <location>
        <begin position="73"/>
        <end position="104"/>
    </location>
</feature>
<dbReference type="PRINTS" id="PR01438">
    <property type="entry name" value="UNVRSLSTRESS"/>
</dbReference>